<dbReference type="EMBL" id="UFVR01000004">
    <property type="protein sequence ID" value="SUX47794.1"/>
    <property type="molecule type" value="Genomic_DNA"/>
</dbReference>
<evidence type="ECO:0000313" key="3">
    <source>
        <dbReference type="Proteomes" id="UP000254282"/>
    </source>
</evidence>
<protein>
    <submittedName>
        <fullName evidence="2">Uncharacterized protein</fullName>
    </submittedName>
</protein>
<dbReference type="Proteomes" id="UP000254282">
    <property type="component" value="Unassembled WGS sequence"/>
</dbReference>
<organism evidence="2 3">
    <name type="scientific">Chryseobacterium indoltheticum</name>
    <dbReference type="NCBI Taxonomy" id="254"/>
    <lineage>
        <taxon>Bacteria</taxon>
        <taxon>Pseudomonadati</taxon>
        <taxon>Bacteroidota</taxon>
        <taxon>Flavobacteriia</taxon>
        <taxon>Flavobacteriales</taxon>
        <taxon>Weeksellaceae</taxon>
        <taxon>Chryseobacterium group</taxon>
        <taxon>Chryseobacterium</taxon>
    </lineage>
</organism>
<evidence type="ECO:0000313" key="2">
    <source>
        <dbReference type="EMBL" id="SUX47794.1"/>
    </source>
</evidence>
<evidence type="ECO:0000313" key="4">
    <source>
        <dbReference type="Proteomes" id="UP000269076"/>
    </source>
</evidence>
<evidence type="ECO:0000313" key="1">
    <source>
        <dbReference type="EMBL" id="AZA62296.1"/>
    </source>
</evidence>
<accession>A0A381FMU4</accession>
<proteinExistence type="predicted"/>
<dbReference type="EMBL" id="CP033928">
    <property type="protein sequence ID" value="AZA62296.1"/>
    <property type="molecule type" value="Genomic_DNA"/>
</dbReference>
<reference evidence="1 4" key="2">
    <citation type="submission" date="2018-11" db="EMBL/GenBank/DDBJ databases">
        <title>Proposal to divide the Flavobacteriaceae and reorganize its genera based on Amino Acid Identity values calculated from whole genome sequences.</title>
        <authorList>
            <person name="Nicholson A.C."/>
            <person name="Gulvik C.A."/>
            <person name="Whitney A.M."/>
            <person name="Humrighouse B.W."/>
            <person name="Bell M."/>
            <person name="Holmes B."/>
            <person name="Steigerwalt A."/>
            <person name="Villarma A."/>
            <person name="Sheth M."/>
            <person name="Batra D."/>
            <person name="Pryor J."/>
            <person name="Bernardet J.-F."/>
            <person name="Hugo C."/>
            <person name="Kampfer P."/>
            <person name="Newman J."/>
            <person name="Mcquiston J.R."/>
        </authorList>
    </citation>
    <scope>NUCLEOTIDE SEQUENCE [LARGE SCALE GENOMIC DNA]</scope>
    <source>
        <strain evidence="1 4">G0211</strain>
    </source>
</reference>
<sequence length="72" mass="8715">MPMIKFFTCLLNLQSVPNIGVLKGQYLKQLIDSQQICFQKNMYLLIRDYINRCTKNITDRFKLHWYSIHFNN</sequence>
<name>A0A381FMU4_9FLAO</name>
<dbReference type="STRING" id="254.SAMN05421682_105122"/>
<reference evidence="2 3" key="1">
    <citation type="submission" date="2018-06" db="EMBL/GenBank/DDBJ databases">
        <authorList>
            <consortium name="Pathogen Informatics"/>
            <person name="Doyle S."/>
        </authorList>
    </citation>
    <scope>NUCLEOTIDE SEQUENCE [LARGE SCALE GENOMIC DNA]</scope>
    <source>
        <strain evidence="2 3">NCTC13532</strain>
    </source>
</reference>
<gene>
    <name evidence="1" type="ORF">EG340_15185</name>
    <name evidence="2" type="ORF">NCTC13532_03377</name>
</gene>
<dbReference type="Proteomes" id="UP000269076">
    <property type="component" value="Chromosome"/>
</dbReference>
<dbReference type="AlphaFoldDB" id="A0A381FMU4"/>